<organism evidence="4 5">
    <name type="scientific">Perspicuibacillus lycopersici</name>
    <dbReference type="NCBI Taxonomy" id="1325689"/>
    <lineage>
        <taxon>Bacteria</taxon>
        <taxon>Bacillati</taxon>
        <taxon>Bacillota</taxon>
        <taxon>Bacilli</taxon>
        <taxon>Bacillales</taxon>
        <taxon>Bacillaceae</taxon>
        <taxon>Perspicuibacillus</taxon>
    </lineage>
</organism>
<dbReference type="EMBL" id="JAOUSF010000001">
    <property type="protein sequence ID" value="MCU9612217.1"/>
    <property type="molecule type" value="Genomic_DNA"/>
</dbReference>
<keyword evidence="1" id="KW-0378">Hydrolase</keyword>
<accession>A0AAE3IPU8</accession>
<keyword evidence="2" id="KW-0812">Transmembrane</keyword>
<sequence length="339" mass="37608">MNKKRTIIALVLVVIVVLFLNLYTLPYYVSRPGMAEEIDTVIDVEDGYDAEGKLMLTTVWMGQANIISYLMTKFNKYYELYPLEDVRYEDETDEEYNVRQLYYMEDSQESALQVAFEKAGKEVHVDYKGIYVLSVLENAPATDILVPGDRITKIDNHAFHSSAEFTEYIQGKKAGDTISVTFTRNDETIEKNITIDEIEEIGKPGIGIGLVDDKEVKTDPSVEINTEKIGGPSAGLMFSLEIYNQLNEEDITKGYAIAGTGTISVDGVVGPIGGIEQKIVAADKAGAEIFFAPNENGAKTSNYQNAVKTAKDIGTDMIIVPVDTFDDAINYLNELEPKK</sequence>
<evidence type="ECO:0000256" key="1">
    <source>
        <dbReference type="PROSITE-ProRule" id="PRU01122"/>
    </source>
</evidence>
<keyword evidence="2" id="KW-0472">Membrane</keyword>
<keyword evidence="1" id="KW-0720">Serine protease</keyword>
<dbReference type="Pfam" id="PF05362">
    <property type="entry name" value="Lon_C"/>
    <property type="match status" value="1"/>
</dbReference>
<dbReference type="InterPro" id="IPR014721">
    <property type="entry name" value="Ribsml_uS5_D2-typ_fold_subgr"/>
</dbReference>
<evidence type="ECO:0000259" key="3">
    <source>
        <dbReference type="PROSITE" id="PS51786"/>
    </source>
</evidence>
<feature type="transmembrane region" description="Helical" evidence="2">
    <location>
        <begin position="7"/>
        <end position="29"/>
    </location>
</feature>
<dbReference type="SMART" id="SM00228">
    <property type="entry name" value="PDZ"/>
    <property type="match status" value="1"/>
</dbReference>
<dbReference type="Proteomes" id="UP001209318">
    <property type="component" value="Unassembled WGS sequence"/>
</dbReference>
<dbReference type="GO" id="GO:0030163">
    <property type="term" value="P:protein catabolic process"/>
    <property type="evidence" value="ECO:0007669"/>
    <property type="project" value="InterPro"/>
</dbReference>
<keyword evidence="1" id="KW-0645">Protease</keyword>
<dbReference type="RefSeq" id="WP_263071354.1">
    <property type="nucleotide sequence ID" value="NZ_JAOUSF010000001.1"/>
</dbReference>
<dbReference type="EC" id="3.4.21.53" evidence="1"/>
<comment type="catalytic activity">
    <reaction evidence="1">
        <text>Hydrolysis of proteins in presence of ATP.</text>
        <dbReference type="EC" id="3.4.21.53"/>
    </reaction>
</comment>
<evidence type="ECO:0000256" key="2">
    <source>
        <dbReference type="SAM" id="Phobius"/>
    </source>
</evidence>
<evidence type="ECO:0000313" key="4">
    <source>
        <dbReference type="EMBL" id="MCU9612217.1"/>
    </source>
</evidence>
<dbReference type="GO" id="GO:0004252">
    <property type="term" value="F:serine-type endopeptidase activity"/>
    <property type="evidence" value="ECO:0007669"/>
    <property type="project" value="UniProtKB-UniRule"/>
</dbReference>
<dbReference type="InterPro" id="IPR001478">
    <property type="entry name" value="PDZ"/>
</dbReference>
<dbReference type="InterPro" id="IPR027065">
    <property type="entry name" value="Lon_Prtase"/>
</dbReference>
<gene>
    <name evidence="4" type="ORF">OEV98_01410</name>
</gene>
<name>A0AAE3IPU8_9BACI</name>
<comment type="similarity">
    <text evidence="1">Belongs to the peptidase S16 family.</text>
</comment>
<evidence type="ECO:0000313" key="5">
    <source>
        <dbReference type="Proteomes" id="UP001209318"/>
    </source>
</evidence>
<feature type="active site" evidence="1">
    <location>
        <position position="278"/>
    </location>
</feature>
<dbReference type="GO" id="GO:0004176">
    <property type="term" value="F:ATP-dependent peptidase activity"/>
    <property type="evidence" value="ECO:0007669"/>
    <property type="project" value="UniProtKB-UniRule"/>
</dbReference>
<dbReference type="NCBIfam" id="NF041438">
    <property type="entry name" value="SepM_fam_S16"/>
    <property type="match status" value="1"/>
</dbReference>
<dbReference type="InterPro" id="IPR036034">
    <property type="entry name" value="PDZ_sf"/>
</dbReference>
<proteinExistence type="inferred from homology"/>
<dbReference type="InterPro" id="IPR008269">
    <property type="entry name" value="Lon_proteolytic"/>
</dbReference>
<dbReference type="AlphaFoldDB" id="A0AAE3IPU8"/>
<reference evidence="4" key="1">
    <citation type="submission" date="2022-10" db="EMBL/GenBank/DDBJ databases">
        <title>Description of Fervidibacillus gen. nov. in the family Fervidibacillaceae fam. nov. with two species, Fervidibacillus albus sp. nov., and Fervidibacillus halotolerans sp. nov., isolated from tidal flat sediments.</title>
        <authorList>
            <person name="Kwon K.K."/>
            <person name="Yang S.-H."/>
        </authorList>
    </citation>
    <scope>NUCLEOTIDE SEQUENCE</scope>
    <source>
        <strain evidence="4">JCM 19140</strain>
    </source>
</reference>
<dbReference type="PROSITE" id="PS51786">
    <property type="entry name" value="LON_PROTEOLYTIC"/>
    <property type="match status" value="1"/>
</dbReference>
<dbReference type="InterPro" id="IPR020568">
    <property type="entry name" value="Ribosomal_Su5_D2-typ_SF"/>
</dbReference>
<dbReference type="Gene3D" id="3.30.230.10">
    <property type="match status" value="1"/>
</dbReference>
<comment type="caution">
    <text evidence="4">The sequence shown here is derived from an EMBL/GenBank/DDBJ whole genome shotgun (WGS) entry which is preliminary data.</text>
</comment>
<protein>
    <recommendedName>
        <fullName evidence="1">endopeptidase La</fullName>
        <ecNumber evidence="1">3.4.21.53</ecNumber>
    </recommendedName>
</protein>
<dbReference type="SUPFAM" id="SSF50156">
    <property type="entry name" value="PDZ domain-like"/>
    <property type="match status" value="1"/>
</dbReference>
<feature type="domain" description="Lon proteolytic" evidence="3">
    <location>
        <begin position="227"/>
        <end position="335"/>
    </location>
</feature>
<feature type="active site" evidence="1">
    <location>
        <position position="233"/>
    </location>
</feature>
<keyword evidence="5" id="KW-1185">Reference proteome</keyword>
<dbReference type="Gene3D" id="2.30.42.10">
    <property type="match status" value="1"/>
</dbReference>
<keyword evidence="2" id="KW-1133">Transmembrane helix</keyword>
<dbReference type="GO" id="GO:0005524">
    <property type="term" value="F:ATP binding"/>
    <property type="evidence" value="ECO:0007669"/>
    <property type="project" value="InterPro"/>
</dbReference>
<dbReference type="Pfam" id="PF13180">
    <property type="entry name" value="PDZ_2"/>
    <property type="match status" value="1"/>
</dbReference>
<dbReference type="SUPFAM" id="SSF54211">
    <property type="entry name" value="Ribosomal protein S5 domain 2-like"/>
    <property type="match status" value="1"/>
</dbReference>
<dbReference type="GO" id="GO:0006508">
    <property type="term" value="P:proteolysis"/>
    <property type="evidence" value="ECO:0007669"/>
    <property type="project" value="UniProtKB-KW"/>
</dbReference>
<dbReference type="PANTHER" id="PTHR10046">
    <property type="entry name" value="ATP DEPENDENT LON PROTEASE FAMILY MEMBER"/>
    <property type="match status" value="1"/>
</dbReference>